<evidence type="ECO:0000256" key="1">
    <source>
        <dbReference type="ARBA" id="ARBA00004604"/>
    </source>
</evidence>
<evidence type="ECO:0000256" key="2">
    <source>
        <dbReference type="ARBA" id="ARBA00009430"/>
    </source>
</evidence>
<dbReference type="OrthoDB" id="532500at2759"/>
<dbReference type="Pfam" id="PF06870">
    <property type="entry name" value="RNA_pol_I_A49"/>
    <property type="match status" value="1"/>
</dbReference>
<comment type="similarity">
    <text evidence="2">Belongs to the eukaryotic RPA49/POLR1E RNA polymerase subunit family.</text>
</comment>
<sequence length="403" mass="45857">MPVFVANSETRSKRAVAVRFSNGLLNAEDQDRVAFKCYTHKETRSNPALATNHIVTAEVDGMLYVGKNFGPANRFSTENCDYYFGVHNRKTGKIQVISAALCQLEPMINDKQIVDEVDNKSFREKRDALAKDFGSGRNQRAVNKRLNNVLDDDMISATAVSVVDSQHTKDQVTELSETVKSETSAVPPHNKDATTPDEVYKLKDLISSEVLSSMSFKAQVFAGCTRENIVEWREKKEYFSFILDKLETLSLREDARMLQSQYLMYLQYLMKVYLMKSKDLARKFPLPSDWPAAVSKHILETFTREISEPGKRFQRCTPNRLKDLLLSHILVLSLKLSQFCLILDPLMIDLNLSHKRITTHAITLGCTIKKTKGNMDKDVYTAVLTVPLKFPEVKGKRAKNRIF</sequence>
<dbReference type="Proteomes" id="UP000678393">
    <property type="component" value="Unassembled WGS sequence"/>
</dbReference>
<dbReference type="GO" id="GO:0003677">
    <property type="term" value="F:DNA binding"/>
    <property type="evidence" value="ECO:0007669"/>
    <property type="project" value="InterPro"/>
</dbReference>
<comment type="caution">
    <text evidence="6">The sequence shown here is derived from an EMBL/GenBank/DDBJ whole genome shotgun (WGS) entry which is preliminary data.</text>
</comment>
<comment type="subcellular location">
    <subcellularLocation>
        <location evidence="1">Nucleus</location>
        <location evidence="1">Nucleolus</location>
    </subcellularLocation>
</comment>
<gene>
    <name evidence="6" type="ORF">CUNI_LOCUS18228</name>
</gene>
<dbReference type="InterPro" id="IPR009668">
    <property type="entry name" value="RNA_pol-assoc_fac_A49-like"/>
</dbReference>
<keyword evidence="4" id="KW-0804">Transcription</keyword>
<evidence type="ECO:0000313" key="7">
    <source>
        <dbReference type="Proteomes" id="UP000678393"/>
    </source>
</evidence>
<dbReference type="GO" id="GO:0000428">
    <property type="term" value="C:DNA-directed RNA polymerase complex"/>
    <property type="evidence" value="ECO:0007669"/>
    <property type="project" value="UniProtKB-KW"/>
</dbReference>
<dbReference type="GO" id="GO:0005730">
    <property type="term" value="C:nucleolus"/>
    <property type="evidence" value="ECO:0007669"/>
    <property type="project" value="UniProtKB-SubCell"/>
</dbReference>
<dbReference type="PANTHER" id="PTHR14440">
    <property type="entry name" value="DNA-DIRECTED RNA POLYMERASE I SUBUNIT RPA49"/>
    <property type="match status" value="1"/>
</dbReference>
<dbReference type="AlphaFoldDB" id="A0A8S3ZXB0"/>
<accession>A0A8S3ZXB0</accession>
<evidence type="ECO:0000313" key="6">
    <source>
        <dbReference type="EMBL" id="CAG5132670.1"/>
    </source>
</evidence>
<dbReference type="EMBL" id="CAJHNH020005557">
    <property type="protein sequence ID" value="CAG5132670.1"/>
    <property type="molecule type" value="Genomic_DNA"/>
</dbReference>
<proteinExistence type="inferred from homology"/>
<keyword evidence="3" id="KW-0240">DNA-directed RNA polymerase</keyword>
<evidence type="ECO:0000256" key="3">
    <source>
        <dbReference type="ARBA" id="ARBA00022478"/>
    </source>
</evidence>
<reference evidence="6" key="1">
    <citation type="submission" date="2021-04" db="EMBL/GenBank/DDBJ databases">
        <authorList>
            <consortium name="Molecular Ecology Group"/>
        </authorList>
    </citation>
    <scope>NUCLEOTIDE SEQUENCE</scope>
</reference>
<keyword evidence="7" id="KW-1185">Reference proteome</keyword>
<keyword evidence="5" id="KW-0539">Nucleus</keyword>
<protein>
    <recommendedName>
        <fullName evidence="8">DNA-directed RNA polymerase I subunit RPA49</fullName>
    </recommendedName>
</protein>
<dbReference type="GO" id="GO:0006351">
    <property type="term" value="P:DNA-templated transcription"/>
    <property type="evidence" value="ECO:0007669"/>
    <property type="project" value="InterPro"/>
</dbReference>
<evidence type="ECO:0000256" key="4">
    <source>
        <dbReference type="ARBA" id="ARBA00023163"/>
    </source>
</evidence>
<name>A0A8S3ZXB0_9EUPU</name>
<organism evidence="6 7">
    <name type="scientific">Candidula unifasciata</name>
    <dbReference type="NCBI Taxonomy" id="100452"/>
    <lineage>
        <taxon>Eukaryota</taxon>
        <taxon>Metazoa</taxon>
        <taxon>Spiralia</taxon>
        <taxon>Lophotrochozoa</taxon>
        <taxon>Mollusca</taxon>
        <taxon>Gastropoda</taxon>
        <taxon>Heterobranchia</taxon>
        <taxon>Euthyneura</taxon>
        <taxon>Panpulmonata</taxon>
        <taxon>Eupulmonata</taxon>
        <taxon>Stylommatophora</taxon>
        <taxon>Helicina</taxon>
        <taxon>Helicoidea</taxon>
        <taxon>Geomitridae</taxon>
        <taxon>Candidula</taxon>
    </lineage>
</organism>
<evidence type="ECO:0008006" key="8">
    <source>
        <dbReference type="Google" id="ProtNLM"/>
    </source>
</evidence>
<evidence type="ECO:0000256" key="5">
    <source>
        <dbReference type="ARBA" id="ARBA00023242"/>
    </source>
</evidence>